<dbReference type="Proteomes" id="UP000027982">
    <property type="component" value="Chromosome"/>
</dbReference>
<evidence type="ECO:0000313" key="3">
    <source>
        <dbReference type="Proteomes" id="UP000027982"/>
    </source>
</evidence>
<dbReference type="STRING" id="661478.OP10G_0558"/>
<evidence type="ECO:0008006" key="4">
    <source>
        <dbReference type="Google" id="ProtNLM"/>
    </source>
</evidence>
<keyword evidence="1" id="KW-0472">Membrane</keyword>
<dbReference type="GO" id="GO:0005886">
    <property type="term" value="C:plasma membrane"/>
    <property type="evidence" value="ECO:0007669"/>
    <property type="project" value="UniProtKB-SubCell"/>
</dbReference>
<sequence length="284" mass="30921">MNRNTWEQLVVHNPMLIEIQRFRRRYLSFGGSNTLNSAVLGLGLVCYAGLVLMVMNGQGDISPLWIIMLQTGLYTLFAPGMLHGAIAGERERRSWDLLLVAPITKAQIVVGKFIGALAALAAATAMFLFPVAIAAVTYRRTNWHDLLLCELLSISFAIAVCSMTLLISARVKRPFMALGASLGALGVVLVVAPILLAVVFSTSGMRDVDLLYFLHPFYALGQISVLSEGSSYGRSGGMVSPVFWGWPQILVYLGLSAVMIAWASNTLNFAENEVKFIPKGHRDA</sequence>
<dbReference type="GO" id="GO:0140359">
    <property type="term" value="F:ABC-type transporter activity"/>
    <property type="evidence" value="ECO:0007669"/>
    <property type="project" value="InterPro"/>
</dbReference>
<organism evidence="2 3">
    <name type="scientific">Fimbriimonas ginsengisoli Gsoil 348</name>
    <dbReference type="NCBI Taxonomy" id="661478"/>
    <lineage>
        <taxon>Bacteria</taxon>
        <taxon>Bacillati</taxon>
        <taxon>Armatimonadota</taxon>
        <taxon>Fimbriimonadia</taxon>
        <taxon>Fimbriimonadales</taxon>
        <taxon>Fimbriimonadaceae</taxon>
        <taxon>Fimbriimonas</taxon>
    </lineage>
</organism>
<feature type="transmembrane region" description="Helical" evidence="1">
    <location>
        <begin position="106"/>
        <end position="134"/>
    </location>
</feature>
<feature type="transmembrane region" description="Helical" evidence="1">
    <location>
        <begin position="64"/>
        <end position="86"/>
    </location>
</feature>
<dbReference type="RefSeq" id="WP_025227418.1">
    <property type="nucleotide sequence ID" value="NZ_CP007139.1"/>
</dbReference>
<gene>
    <name evidence="2" type="ORF">OP10G_0558</name>
</gene>
<keyword evidence="1" id="KW-1133">Transmembrane helix</keyword>
<keyword evidence="1" id="KW-0812">Transmembrane</keyword>
<dbReference type="HOGENOM" id="CLU_979165_0_0_0"/>
<feature type="transmembrane region" description="Helical" evidence="1">
    <location>
        <begin position="34"/>
        <end position="52"/>
    </location>
</feature>
<dbReference type="AlphaFoldDB" id="A0A068NKA4"/>
<keyword evidence="3" id="KW-1185">Reference proteome</keyword>
<dbReference type="Pfam" id="PF12679">
    <property type="entry name" value="ABC2_membrane_2"/>
    <property type="match status" value="1"/>
</dbReference>
<dbReference type="KEGG" id="fgi:OP10G_0558"/>
<evidence type="ECO:0000256" key="1">
    <source>
        <dbReference type="SAM" id="Phobius"/>
    </source>
</evidence>
<dbReference type="OrthoDB" id="9815855at2"/>
<proteinExistence type="predicted"/>
<feature type="transmembrane region" description="Helical" evidence="1">
    <location>
        <begin position="175"/>
        <end position="198"/>
    </location>
</feature>
<accession>A0A068NKA4</accession>
<dbReference type="EMBL" id="CP007139">
    <property type="protein sequence ID" value="AIE83926.1"/>
    <property type="molecule type" value="Genomic_DNA"/>
</dbReference>
<feature type="transmembrane region" description="Helical" evidence="1">
    <location>
        <begin position="249"/>
        <end position="270"/>
    </location>
</feature>
<reference evidence="2 3" key="1">
    <citation type="journal article" date="2014" name="PLoS ONE">
        <title>The first complete genome sequence of the class fimbriimonadia in the phylum armatimonadetes.</title>
        <authorList>
            <person name="Hu Z.Y."/>
            <person name="Wang Y.Z."/>
            <person name="Im W.T."/>
            <person name="Wang S.Y."/>
            <person name="Zhao G.P."/>
            <person name="Zheng H.J."/>
            <person name="Quan Z.X."/>
        </authorList>
    </citation>
    <scope>NUCLEOTIDE SEQUENCE [LARGE SCALE GENOMIC DNA]</scope>
    <source>
        <strain evidence="2">Gsoil 348</strain>
    </source>
</reference>
<feature type="transmembrane region" description="Helical" evidence="1">
    <location>
        <begin position="146"/>
        <end position="169"/>
    </location>
</feature>
<evidence type="ECO:0000313" key="2">
    <source>
        <dbReference type="EMBL" id="AIE83926.1"/>
    </source>
</evidence>
<protein>
    <recommendedName>
        <fullName evidence="4">ABC transporter permease</fullName>
    </recommendedName>
</protein>
<name>A0A068NKA4_FIMGI</name>